<comment type="caution">
    <text evidence="2">The sequence shown here is derived from an EMBL/GenBank/DDBJ whole genome shotgun (WGS) entry which is preliminary data.</text>
</comment>
<name>A0A2P5ABI6_TREOI</name>
<feature type="non-terminal residue" evidence="2">
    <location>
        <position position="97"/>
    </location>
</feature>
<evidence type="ECO:0000313" key="3">
    <source>
        <dbReference type="Proteomes" id="UP000237000"/>
    </source>
</evidence>
<protein>
    <submittedName>
        <fullName evidence="2">Uncharacterized protein</fullName>
    </submittedName>
</protein>
<feature type="compositionally biased region" description="Basic and acidic residues" evidence="1">
    <location>
        <begin position="59"/>
        <end position="68"/>
    </location>
</feature>
<dbReference type="AlphaFoldDB" id="A0A2P5ABI6"/>
<evidence type="ECO:0000313" key="2">
    <source>
        <dbReference type="EMBL" id="PON33907.1"/>
    </source>
</evidence>
<sequence length="97" mass="10829">MVLVSNLPLDTEPVSDPPVDTEPQPSVMVPISELGADVIRPNQQELRVYSRRKDSQEIKHLMDPKQYPESELVLDSSSSGNSKIIHDRLDDPLPLGK</sequence>
<keyword evidence="3" id="KW-1185">Reference proteome</keyword>
<accession>A0A2P5ABI6</accession>
<evidence type="ECO:0000256" key="1">
    <source>
        <dbReference type="SAM" id="MobiDB-lite"/>
    </source>
</evidence>
<dbReference type="InParanoid" id="A0A2P5ABI6"/>
<dbReference type="Proteomes" id="UP000237000">
    <property type="component" value="Unassembled WGS sequence"/>
</dbReference>
<dbReference type="EMBL" id="JXTC01000975">
    <property type="protein sequence ID" value="PON33907.1"/>
    <property type="molecule type" value="Genomic_DNA"/>
</dbReference>
<gene>
    <name evidence="2" type="ORF">TorRG33x02_354210</name>
</gene>
<reference evidence="3" key="1">
    <citation type="submission" date="2016-06" db="EMBL/GenBank/DDBJ databases">
        <title>Parallel loss of symbiosis genes in relatives of nitrogen-fixing non-legume Parasponia.</title>
        <authorList>
            <person name="Van Velzen R."/>
            <person name="Holmer R."/>
            <person name="Bu F."/>
            <person name="Rutten L."/>
            <person name="Van Zeijl A."/>
            <person name="Liu W."/>
            <person name="Santuari L."/>
            <person name="Cao Q."/>
            <person name="Sharma T."/>
            <person name="Shen D."/>
            <person name="Roswanjaya Y."/>
            <person name="Wardhani T."/>
            <person name="Kalhor M.S."/>
            <person name="Jansen J."/>
            <person name="Van den Hoogen J."/>
            <person name="Gungor B."/>
            <person name="Hartog M."/>
            <person name="Hontelez J."/>
            <person name="Verver J."/>
            <person name="Yang W.-C."/>
            <person name="Schijlen E."/>
            <person name="Repin R."/>
            <person name="Schilthuizen M."/>
            <person name="Schranz E."/>
            <person name="Heidstra R."/>
            <person name="Miyata K."/>
            <person name="Fedorova E."/>
            <person name="Kohlen W."/>
            <person name="Bisseling T."/>
            <person name="Smit S."/>
            <person name="Geurts R."/>
        </authorList>
    </citation>
    <scope>NUCLEOTIDE SEQUENCE [LARGE SCALE GENOMIC DNA]</scope>
    <source>
        <strain evidence="3">cv. RG33-2</strain>
    </source>
</reference>
<organism evidence="2 3">
    <name type="scientific">Trema orientale</name>
    <name type="common">Charcoal tree</name>
    <name type="synonym">Celtis orientalis</name>
    <dbReference type="NCBI Taxonomy" id="63057"/>
    <lineage>
        <taxon>Eukaryota</taxon>
        <taxon>Viridiplantae</taxon>
        <taxon>Streptophyta</taxon>
        <taxon>Embryophyta</taxon>
        <taxon>Tracheophyta</taxon>
        <taxon>Spermatophyta</taxon>
        <taxon>Magnoliopsida</taxon>
        <taxon>eudicotyledons</taxon>
        <taxon>Gunneridae</taxon>
        <taxon>Pentapetalae</taxon>
        <taxon>rosids</taxon>
        <taxon>fabids</taxon>
        <taxon>Rosales</taxon>
        <taxon>Cannabaceae</taxon>
        <taxon>Trema</taxon>
    </lineage>
</organism>
<proteinExistence type="predicted"/>
<feature type="region of interest" description="Disordered" evidence="1">
    <location>
        <begin position="59"/>
        <end position="97"/>
    </location>
</feature>
<feature type="region of interest" description="Disordered" evidence="1">
    <location>
        <begin position="1"/>
        <end position="26"/>
    </location>
</feature>